<feature type="transmembrane region" description="Helical" evidence="2">
    <location>
        <begin position="113"/>
        <end position="130"/>
    </location>
</feature>
<dbReference type="Proteomes" id="UP001281003">
    <property type="component" value="Unassembled WGS sequence"/>
</dbReference>
<keyword evidence="2" id="KW-0472">Membrane</keyword>
<sequence>MRRPSSRRESDTDSDLNISEDNGNNNNDNNDKEEDKEYIFNINNRNPPLYIPAIFILKWEKFEDWRIIFSKYFNEEEKLPIGIRLKIYFRPIFDFNTVMKGFIKEVKEKWDKYAAVIITRIAAAYLILILRR</sequence>
<accession>A0AAE0PFP4</accession>
<comment type="caution">
    <text evidence="3">The sequence shown here is derived from an EMBL/GenBank/DDBJ whole genome shotgun (WGS) entry which is preliminary data.</text>
</comment>
<protein>
    <submittedName>
        <fullName evidence="3">Uncharacterized protein</fullName>
    </submittedName>
</protein>
<feature type="compositionally biased region" description="Basic and acidic residues" evidence="1">
    <location>
        <begin position="1"/>
        <end position="11"/>
    </location>
</feature>
<evidence type="ECO:0000256" key="1">
    <source>
        <dbReference type="SAM" id="MobiDB-lite"/>
    </source>
</evidence>
<gene>
    <name evidence="3" type="ORF">B0T20DRAFT_392124</name>
</gene>
<name>A0AAE0PFP4_SORBR</name>
<keyword evidence="2" id="KW-1133">Transmembrane helix</keyword>
<dbReference type="EMBL" id="JAUTDP010000005">
    <property type="protein sequence ID" value="KAK3399103.1"/>
    <property type="molecule type" value="Genomic_DNA"/>
</dbReference>
<proteinExistence type="predicted"/>
<evidence type="ECO:0000313" key="3">
    <source>
        <dbReference type="EMBL" id="KAK3399103.1"/>
    </source>
</evidence>
<keyword evidence="4" id="KW-1185">Reference proteome</keyword>
<organism evidence="3 4">
    <name type="scientific">Sordaria brevicollis</name>
    <dbReference type="NCBI Taxonomy" id="83679"/>
    <lineage>
        <taxon>Eukaryota</taxon>
        <taxon>Fungi</taxon>
        <taxon>Dikarya</taxon>
        <taxon>Ascomycota</taxon>
        <taxon>Pezizomycotina</taxon>
        <taxon>Sordariomycetes</taxon>
        <taxon>Sordariomycetidae</taxon>
        <taxon>Sordariales</taxon>
        <taxon>Sordariaceae</taxon>
        <taxon>Sordaria</taxon>
    </lineage>
</organism>
<evidence type="ECO:0000256" key="2">
    <source>
        <dbReference type="SAM" id="Phobius"/>
    </source>
</evidence>
<reference evidence="3" key="2">
    <citation type="submission" date="2023-07" db="EMBL/GenBank/DDBJ databases">
        <authorList>
            <consortium name="Lawrence Berkeley National Laboratory"/>
            <person name="Haridas S."/>
            <person name="Hensen N."/>
            <person name="Bonometti L."/>
            <person name="Westerberg I."/>
            <person name="Brannstrom I.O."/>
            <person name="Guillou S."/>
            <person name="Cros-Aarteil S."/>
            <person name="Calhoun S."/>
            <person name="Kuo A."/>
            <person name="Mondo S."/>
            <person name="Pangilinan J."/>
            <person name="Riley R."/>
            <person name="LaButti K."/>
            <person name="Andreopoulos B."/>
            <person name="Lipzen A."/>
            <person name="Chen C."/>
            <person name="Yanf M."/>
            <person name="Daum C."/>
            <person name="Ng V."/>
            <person name="Clum A."/>
            <person name="Steindorff A."/>
            <person name="Ohm R."/>
            <person name="Martin F."/>
            <person name="Silar P."/>
            <person name="Natvig D."/>
            <person name="Lalanne C."/>
            <person name="Gautier V."/>
            <person name="Ament-velasquez S.L."/>
            <person name="Kruys A."/>
            <person name="Hutchinson M.I."/>
            <person name="Powell A.J."/>
            <person name="Barry K."/>
            <person name="Miller A.N."/>
            <person name="Grigoriev I.V."/>
            <person name="Debuchy R."/>
            <person name="Gladieux P."/>
            <person name="Thoren M.H."/>
            <person name="Johannesson H."/>
        </authorList>
    </citation>
    <scope>NUCLEOTIDE SEQUENCE</scope>
    <source>
        <strain evidence="3">FGSC 1904</strain>
    </source>
</reference>
<keyword evidence="2" id="KW-0812">Transmembrane</keyword>
<dbReference type="AlphaFoldDB" id="A0AAE0PFP4"/>
<reference evidence="3" key="1">
    <citation type="journal article" date="2023" name="Mol. Phylogenet. Evol.">
        <title>Genome-scale phylogeny and comparative genomics of the fungal order Sordariales.</title>
        <authorList>
            <person name="Hensen N."/>
            <person name="Bonometti L."/>
            <person name="Westerberg I."/>
            <person name="Brannstrom I.O."/>
            <person name="Guillou S."/>
            <person name="Cros-Aarteil S."/>
            <person name="Calhoun S."/>
            <person name="Haridas S."/>
            <person name="Kuo A."/>
            <person name="Mondo S."/>
            <person name="Pangilinan J."/>
            <person name="Riley R."/>
            <person name="LaButti K."/>
            <person name="Andreopoulos B."/>
            <person name="Lipzen A."/>
            <person name="Chen C."/>
            <person name="Yan M."/>
            <person name="Daum C."/>
            <person name="Ng V."/>
            <person name="Clum A."/>
            <person name="Steindorff A."/>
            <person name="Ohm R.A."/>
            <person name="Martin F."/>
            <person name="Silar P."/>
            <person name="Natvig D.O."/>
            <person name="Lalanne C."/>
            <person name="Gautier V."/>
            <person name="Ament-Velasquez S.L."/>
            <person name="Kruys A."/>
            <person name="Hutchinson M.I."/>
            <person name="Powell A.J."/>
            <person name="Barry K."/>
            <person name="Miller A.N."/>
            <person name="Grigoriev I.V."/>
            <person name="Debuchy R."/>
            <person name="Gladieux P."/>
            <person name="Hiltunen Thoren M."/>
            <person name="Johannesson H."/>
        </authorList>
    </citation>
    <scope>NUCLEOTIDE SEQUENCE</scope>
    <source>
        <strain evidence="3">FGSC 1904</strain>
    </source>
</reference>
<evidence type="ECO:0000313" key="4">
    <source>
        <dbReference type="Proteomes" id="UP001281003"/>
    </source>
</evidence>
<feature type="region of interest" description="Disordered" evidence="1">
    <location>
        <begin position="1"/>
        <end position="35"/>
    </location>
</feature>